<keyword evidence="5 6" id="KW-0472">Membrane</keyword>
<comment type="subcellular location">
    <subcellularLocation>
        <location evidence="1">Cell membrane</location>
        <topology evidence="1">Multi-pass membrane protein</topology>
    </subcellularLocation>
</comment>
<evidence type="ECO:0000256" key="2">
    <source>
        <dbReference type="ARBA" id="ARBA00022475"/>
    </source>
</evidence>
<evidence type="ECO:0000313" key="7">
    <source>
        <dbReference type="EMBL" id="RAW53104.1"/>
    </source>
</evidence>
<feature type="transmembrane region" description="Helical" evidence="6">
    <location>
        <begin position="327"/>
        <end position="348"/>
    </location>
</feature>
<dbReference type="EMBL" id="PRLA01000001">
    <property type="protein sequence ID" value="RAW53104.1"/>
    <property type="molecule type" value="Genomic_DNA"/>
</dbReference>
<feature type="transmembrane region" description="Helical" evidence="6">
    <location>
        <begin position="442"/>
        <end position="461"/>
    </location>
</feature>
<feature type="transmembrane region" description="Helical" evidence="6">
    <location>
        <begin position="253"/>
        <end position="274"/>
    </location>
</feature>
<gene>
    <name evidence="7" type="ORF">C4N27_02880</name>
</gene>
<evidence type="ECO:0000313" key="8">
    <source>
        <dbReference type="Proteomes" id="UP000250997"/>
    </source>
</evidence>
<feature type="transmembrane region" description="Helical" evidence="6">
    <location>
        <begin position="420"/>
        <end position="436"/>
    </location>
</feature>
<dbReference type="AlphaFoldDB" id="A0AAX1QLJ0"/>
<organism evidence="7 8">
    <name type="scientific">Faecalibacterium prausnitzii</name>
    <dbReference type="NCBI Taxonomy" id="853"/>
    <lineage>
        <taxon>Bacteria</taxon>
        <taxon>Bacillati</taxon>
        <taxon>Bacillota</taxon>
        <taxon>Clostridia</taxon>
        <taxon>Eubacteriales</taxon>
        <taxon>Oscillospiraceae</taxon>
        <taxon>Faecalibacterium</taxon>
    </lineage>
</organism>
<dbReference type="GO" id="GO:0005886">
    <property type="term" value="C:plasma membrane"/>
    <property type="evidence" value="ECO:0007669"/>
    <property type="project" value="UniProtKB-SubCell"/>
</dbReference>
<evidence type="ECO:0000256" key="1">
    <source>
        <dbReference type="ARBA" id="ARBA00004651"/>
    </source>
</evidence>
<dbReference type="RefSeq" id="WP_128118345.1">
    <property type="nucleotide sequence ID" value="NZ_CP026548.1"/>
</dbReference>
<protein>
    <submittedName>
        <fullName evidence="7">Flippase</fullName>
    </submittedName>
</protein>
<proteinExistence type="predicted"/>
<feature type="transmembrane region" description="Helical" evidence="6">
    <location>
        <begin position="42"/>
        <end position="62"/>
    </location>
</feature>
<keyword evidence="4 6" id="KW-1133">Transmembrane helix</keyword>
<sequence length="481" mass="54359">MKEPSIKKNFVYSTAYQILNVITPFITAPYVSRVLGAEGIGIQSYTASVQYIFLLIASLGTLSYGSREISMHRDDVNERSKLFWEIELMVICTTGIALFGWVFLCLFSPRYKIFYCVLSIGIFANMFDITWFFNGIEQFKLTVIRNSAFKIIGIVLLFIFIKSKDDLLLYIFITAFTSLLSNVSLWPYMKRYVVKVDFRKLSFKRHFKETLVYFIPTIATSVYTVLDKTLLGLITSDVAQNGYYQQAEKIINLAKSVVFTAINSVVGVRNAYLFAEKRFDEIHKKIAISFNYIFFMGFGCCFGIMGVAKTFVPFFFGPGYDQVVGLLYLFSPIIVIIGISNCLGSQYYTPCGKRKESTNYLIAGSVVNLILNLLMIPRFGAEGAAIASVIAETVVSVLYVKFSCGYGNISVLLKTGGKKMLAGIFMFCIVFYLNRLQMNSLLLLAIQVAVGCSVYVAFLLVTRDVWTQSMFEKVWRKVKHG</sequence>
<evidence type="ECO:0000256" key="5">
    <source>
        <dbReference type="ARBA" id="ARBA00023136"/>
    </source>
</evidence>
<dbReference type="InterPro" id="IPR002797">
    <property type="entry name" value="Polysacc_synth"/>
</dbReference>
<evidence type="ECO:0000256" key="6">
    <source>
        <dbReference type="SAM" id="Phobius"/>
    </source>
</evidence>
<comment type="caution">
    <text evidence="7">The sequence shown here is derived from an EMBL/GenBank/DDBJ whole genome shotgun (WGS) entry which is preliminary data.</text>
</comment>
<keyword evidence="3 6" id="KW-0812">Transmembrane</keyword>
<dbReference type="CDD" id="cd13128">
    <property type="entry name" value="MATE_Wzx_like"/>
    <property type="match status" value="1"/>
</dbReference>
<feature type="transmembrane region" description="Helical" evidence="6">
    <location>
        <begin position="210"/>
        <end position="226"/>
    </location>
</feature>
<feature type="transmembrane region" description="Helical" evidence="6">
    <location>
        <begin position="82"/>
        <end position="104"/>
    </location>
</feature>
<accession>A0AAX1QLJ0</accession>
<keyword evidence="2" id="KW-1003">Cell membrane</keyword>
<dbReference type="Proteomes" id="UP000250997">
    <property type="component" value="Unassembled WGS sequence"/>
</dbReference>
<evidence type="ECO:0000256" key="4">
    <source>
        <dbReference type="ARBA" id="ARBA00022989"/>
    </source>
</evidence>
<name>A0AAX1QLJ0_9FIRM</name>
<feature type="transmembrane region" description="Helical" evidence="6">
    <location>
        <begin position="110"/>
        <end position="131"/>
    </location>
</feature>
<feature type="transmembrane region" description="Helical" evidence="6">
    <location>
        <begin position="360"/>
        <end position="377"/>
    </location>
</feature>
<dbReference type="PANTHER" id="PTHR30250:SF11">
    <property type="entry name" value="O-ANTIGEN TRANSPORTER-RELATED"/>
    <property type="match status" value="1"/>
</dbReference>
<feature type="transmembrane region" description="Helical" evidence="6">
    <location>
        <begin position="167"/>
        <end position="189"/>
    </location>
</feature>
<reference evidence="7 8" key="1">
    <citation type="submission" date="2018-02" db="EMBL/GenBank/DDBJ databases">
        <title>Complete genome sequencing of Faecalibacterium prausnitzii strains isolated from the human gut.</title>
        <authorList>
            <person name="Fitzgerald B.C."/>
            <person name="Shkoporov A.N."/>
            <person name="Ross P.R."/>
            <person name="Hill C."/>
        </authorList>
    </citation>
    <scope>NUCLEOTIDE SEQUENCE [LARGE SCALE GENOMIC DNA]</scope>
    <source>
        <strain evidence="7 8">APC942/18-1</strain>
    </source>
</reference>
<dbReference type="Pfam" id="PF01943">
    <property type="entry name" value="Polysacc_synt"/>
    <property type="match status" value="1"/>
</dbReference>
<dbReference type="PANTHER" id="PTHR30250">
    <property type="entry name" value="PST FAMILY PREDICTED COLANIC ACID TRANSPORTER"/>
    <property type="match status" value="1"/>
</dbReference>
<feature type="transmembrane region" description="Helical" evidence="6">
    <location>
        <begin position="12"/>
        <end position="30"/>
    </location>
</feature>
<evidence type="ECO:0000256" key="3">
    <source>
        <dbReference type="ARBA" id="ARBA00022692"/>
    </source>
</evidence>
<dbReference type="InterPro" id="IPR050833">
    <property type="entry name" value="Poly_Biosynth_Transport"/>
</dbReference>
<feature type="transmembrane region" description="Helical" evidence="6">
    <location>
        <begin position="143"/>
        <end position="161"/>
    </location>
</feature>
<feature type="transmembrane region" description="Helical" evidence="6">
    <location>
        <begin position="286"/>
        <end position="307"/>
    </location>
</feature>